<comment type="caution">
    <text evidence="1">The sequence shown here is derived from an EMBL/GenBank/DDBJ whole genome shotgun (WGS) entry which is preliminary data.</text>
</comment>
<proteinExistence type="predicted"/>
<accession>A0A4Q7VI50</accession>
<reference evidence="1 2" key="1">
    <citation type="submission" date="2019-02" db="EMBL/GenBank/DDBJ databases">
        <title>Genomic Encyclopedia of Type Strains, Phase IV (KMG-IV): sequencing the most valuable type-strain genomes for metagenomic binning, comparative biology and taxonomic classification.</title>
        <authorList>
            <person name="Goeker M."/>
        </authorList>
    </citation>
    <scope>NUCLEOTIDE SEQUENCE [LARGE SCALE GENOMIC DNA]</scope>
    <source>
        <strain evidence="1 2">DSM 28825</strain>
    </source>
</reference>
<organism evidence="1 2">
    <name type="scientific">Ancylomarina subtilis</name>
    <dbReference type="NCBI Taxonomy" id="1639035"/>
    <lineage>
        <taxon>Bacteria</taxon>
        <taxon>Pseudomonadati</taxon>
        <taxon>Bacteroidota</taxon>
        <taxon>Bacteroidia</taxon>
        <taxon>Marinilabiliales</taxon>
        <taxon>Marinifilaceae</taxon>
        <taxon>Ancylomarina</taxon>
    </lineage>
</organism>
<name>A0A4Q7VI50_9BACT</name>
<dbReference type="AlphaFoldDB" id="A0A4Q7VI50"/>
<keyword evidence="2" id="KW-1185">Reference proteome</keyword>
<protein>
    <submittedName>
        <fullName evidence="1">Uncharacterized protein</fullName>
    </submittedName>
</protein>
<evidence type="ECO:0000313" key="1">
    <source>
        <dbReference type="EMBL" id="RZT95792.1"/>
    </source>
</evidence>
<evidence type="ECO:0000313" key="2">
    <source>
        <dbReference type="Proteomes" id="UP000293562"/>
    </source>
</evidence>
<dbReference type="Proteomes" id="UP000293562">
    <property type="component" value="Unassembled WGS sequence"/>
</dbReference>
<sequence>MIGLIMGQVCVYFYTYRKLKKDFKLYNLFFSGLLSKIVIGNVGKVV</sequence>
<gene>
    <name evidence="1" type="ORF">EV201_0418</name>
</gene>
<dbReference type="EMBL" id="SHKN01000001">
    <property type="protein sequence ID" value="RZT95792.1"/>
    <property type="molecule type" value="Genomic_DNA"/>
</dbReference>